<proteinExistence type="predicted"/>
<name>A0A6B0TSW2_IXORI</name>
<accession>A0A6B0TSW2</accession>
<evidence type="ECO:0000313" key="1">
    <source>
        <dbReference type="EMBL" id="MXU83032.1"/>
    </source>
</evidence>
<reference evidence="1" key="1">
    <citation type="submission" date="2019-12" db="EMBL/GenBank/DDBJ databases">
        <title>An insight into the sialome of adult female Ixodes ricinus ticks feeding for 6 days.</title>
        <authorList>
            <person name="Perner J."/>
            <person name="Ribeiro J.M.C."/>
        </authorList>
    </citation>
    <scope>NUCLEOTIDE SEQUENCE</scope>
    <source>
        <strain evidence="1">Semi-engorged</strain>
        <tissue evidence="1">Salivary glands</tissue>
    </source>
</reference>
<dbReference type="EMBL" id="GIFC01000949">
    <property type="protein sequence ID" value="MXU83032.1"/>
    <property type="molecule type" value="Transcribed_RNA"/>
</dbReference>
<dbReference type="AlphaFoldDB" id="A0A6B0TSW2"/>
<protein>
    <submittedName>
        <fullName evidence="1">Putative secreted protein</fullName>
    </submittedName>
</protein>
<sequence length="73" mass="7811">MPPRMALLVRSATSLSLPANLASSSMASSMQTVESTSKQTQSAALHMARVWLSVRFSVRDPGMLALLLVLVPL</sequence>
<organism evidence="1">
    <name type="scientific">Ixodes ricinus</name>
    <name type="common">Common tick</name>
    <name type="synonym">Acarus ricinus</name>
    <dbReference type="NCBI Taxonomy" id="34613"/>
    <lineage>
        <taxon>Eukaryota</taxon>
        <taxon>Metazoa</taxon>
        <taxon>Ecdysozoa</taxon>
        <taxon>Arthropoda</taxon>
        <taxon>Chelicerata</taxon>
        <taxon>Arachnida</taxon>
        <taxon>Acari</taxon>
        <taxon>Parasitiformes</taxon>
        <taxon>Ixodida</taxon>
        <taxon>Ixodoidea</taxon>
        <taxon>Ixodidae</taxon>
        <taxon>Ixodinae</taxon>
        <taxon>Ixodes</taxon>
    </lineage>
</organism>